<accession>A0A1Q9W5B4</accession>
<evidence type="ECO:0000313" key="3">
    <source>
        <dbReference type="Proteomes" id="UP000179636"/>
    </source>
</evidence>
<proteinExistence type="predicted"/>
<organism evidence="2 3">
    <name type="scientific">Mycobacterium syngnathidarum</name>
    <dbReference type="NCBI Taxonomy" id="1908205"/>
    <lineage>
        <taxon>Bacteria</taxon>
        <taxon>Bacillati</taxon>
        <taxon>Actinomycetota</taxon>
        <taxon>Actinomycetes</taxon>
        <taxon>Mycobacteriales</taxon>
        <taxon>Mycobacteriaceae</taxon>
        <taxon>Mycobacterium</taxon>
    </lineage>
</organism>
<reference evidence="2 3" key="1">
    <citation type="submission" date="2016-10" db="EMBL/GenBank/DDBJ databases">
        <title>Evaluation of Human, Animal and Environmental Mycobacterium chelonae Isolates by Core Genome Phylogenomic Analysis, Targeted Gene Comparison, and Anti-microbial Susceptibility Patterns: A Tale of Mistaken Identities.</title>
        <authorList>
            <person name="Fogelson S.B."/>
            <person name="Camus A.C."/>
            <person name="Lorenz W."/>
            <person name="Vasireddy R."/>
            <person name="Vasireddy S."/>
            <person name="Smith T."/>
            <person name="Brown-Elliott B.A."/>
            <person name="Wallace R.J.Jr."/>
            <person name="Hasan N.A."/>
            <person name="Reischl U."/>
            <person name="Sanchez S."/>
        </authorList>
    </citation>
    <scope>NUCLEOTIDE SEQUENCE [LARGE SCALE GENOMIC DNA]</scope>
    <source>
        <strain evidence="2 3">24999</strain>
    </source>
</reference>
<dbReference type="RefSeq" id="WP_070943500.1">
    <property type="nucleotide sequence ID" value="NZ_MLCL01000086.1"/>
</dbReference>
<dbReference type="Proteomes" id="UP000179636">
    <property type="component" value="Unassembled WGS sequence"/>
</dbReference>
<feature type="transmembrane region" description="Helical" evidence="1">
    <location>
        <begin position="83"/>
        <end position="107"/>
    </location>
</feature>
<keyword evidence="1" id="KW-1133">Transmembrane helix</keyword>
<evidence type="ECO:0000256" key="1">
    <source>
        <dbReference type="SAM" id="Phobius"/>
    </source>
</evidence>
<keyword evidence="1" id="KW-0812">Transmembrane</keyword>
<feature type="transmembrane region" description="Helical" evidence="1">
    <location>
        <begin position="119"/>
        <end position="139"/>
    </location>
</feature>
<accession>A0A1S1KIM9</accession>
<name>A0A1S1KIM9_9MYCO</name>
<keyword evidence="1" id="KW-0472">Membrane</keyword>
<keyword evidence="3" id="KW-1185">Reference proteome</keyword>
<dbReference type="AlphaFoldDB" id="A0A1S1KIM9"/>
<feature type="transmembrane region" description="Helical" evidence="1">
    <location>
        <begin position="30"/>
        <end position="50"/>
    </location>
</feature>
<feature type="transmembrane region" description="Helical" evidence="1">
    <location>
        <begin position="56"/>
        <end position="76"/>
    </location>
</feature>
<sequence>MARGARSKTSEQGGLRRVSLNPSHWHQARWMLRIEAVPAMVIGVVGLVDAYDGTPWLPLTPALSATLLGIGVAAALASVWRRVALVFSATLATASLFLVIISAVAAAHHQPGPLALTNAAILLWALLFCYHLAVGMWLVPDRIGGPAWIPRRNTSRTPRGASGHRT</sequence>
<dbReference type="OrthoDB" id="4640268at2"/>
<comment type="caution">
    <text evidence="2">The sequence shown here is derived from an EMBL/GenBank/DDBJ whole genome shotgun (WGS) entry which is preliminary data.</text>
</comment>
<dbReference type="EMBL" id="MLHV01000001">
    <property type="protein sequence ID" value="OHU08151.1"/>
    <property type="molecule type" value="Genomic_DNA"/>
</dbReference>
<gene>
    <name evidence="2" type="ORF">BKG61_02110</name>
</gene>
<evidence type="ECO:0000313" key="2">
    <source>
        <dbReference type="EMBL" id="OHU08151.1"/>
    </source>
</evidence>
<protein>
    <submittedName>
        <fullName evidence="2">Uncharacterized protein</fullName>
    </submittedName>
</protein>
<dbReference type="STRING" id="1908205.BKG60_25020"/>